<dbReference type="PANTHER" id="PTHR43228">
    <property type="entry name" value="TWO-COMPONENT RESPONSE REGULATOR"/>
    <property type="match status" value="1"/>
</dbReference>
<dbReference type="CDD" id="cd17535">
    <property type="entry name" value="REC_NarL-like"/>
    <property type="match status" value="1"/>
</dbReference>
<evidence type="ECO:0000259" key="2">
    <source>
        <dbReference type="PROSITE" id="PS50110"/>
    </source>
</evidence>
<feature type="domain" description="Response regulatory" evidence="2">
    <location>
        <begin position="11"/>
        <end position="127"/>
    </location>
</feature>
<dbReference type="Proteomes" id="UP001576776">
    <property type="component" value="Unassembled WGS sequence"/>
</dbReference>
<gene>
    <name evidence="3" type="ORF">ACE1B6_15955</name>
</gene>
<dbReference type="Pfam" id="PF00072">
    <property type="entry name" value="Response_reg"/>
    <property type="match status" value="1"/>
</dbReference>
<dbReference type="RefSeq" id="WP_413258241.1">
    <property type="nucleotide sequence ID" value="NZ_JBHFNS010000060.1"/>
</dbReference>
<evidence type="ECO:0000256" key="1">
    <source>
        <dbReference type="PROSITE-ProRule" id="PRU00169"/>
    </source>
</evidence>
<dbReference type="InterPro" id="IPR011006">
    <property type="entry name" value="CheY-like_superfamily"/>
</dbReference>
<dbReference type="SMART" id="SM00448">
    <property type="entry name" value="REC"/>
    <property type="match status" value="1"/>
</dbReference>
<dbReference type="InterPro" id="IPR001789">
    <property type="entry name" value="Sig_transdc_resp-reg_receiver"/>
</dbReference>
<evidence type="ECO:0000313" key="3">
    <source>
        <dbReference type="EMBL" id="MFB2936747.1"/>
    </source>
</evidence>
<name>A0ABV4YDB6_9CYAN</name>
<organism evidence="3 4">
    <name type="scientific">Floridaenema fluviatile BLCC-F154</name>
    <dbReference type="NCBI Taxonomy" id="3153640"/>
    <lineage>
        <taxon>Bacteria</taxon>
        <taxon>Bacillati</taxon>
        <taxon>Cyanobacteriota</taxon>
        <taxon>Cyanophyceae</taxon>
        <taxon>Oscillatoriophycideae</taxon>
        <taxon>Aerosakkonematales</taxon>
        <taxon>Aerosakkonemataceae</taxon>
        <taxon>Floridanema</taxon>
        <taxon>Floridanema fluviatile</taxon>
    </lineage>
</organism>
<dbReference type="PROSITE" id="PS50110">
    <property type="entry name" value="RESPONSE_REGULATORY"/>
    <property type="match status" value="1"/>
</dbReference>
<dbReference type="InterPro" id="IPR058245">
    <property type="entry name" value="NreC/VraR/RcsB-like_REC"/>
</dbReference>
<dbReference type="SUPFAM" id="SSF52172">
    <property type="entry name" value="CheY-like"/>
    <property type="match status" value="1"/>
</dbReference>
<feature type="modified residue" description="4-aspartylphosphate" evidence="1">
    <location>
        <position position="62"/>
    </location>
</feature>
<dbReference type="EMBL" id="JBHFNS010000060">
    <property type="protein sequence ID" value="MFB2936747.1"/>
    <property type="molecule type" value="Genomic_DNA"/>
</dbReference>
<dbReference type="InterPro" id="IPR052048">
    <property type="entry name" value="ST_Response_Regulator"/>
</dbReference>
<proteinExistence type="predicted"/>
<dbReference type="PANTHER" id="PTHR43228:SF1">
    <property type="entry name" value="TWO-COMPONENT RESPONSE REGULATOR ARR22"/>
    <property type="match status" value="1"/>
</dbReference>
<comment type="caution">
    <text evidence="3">The sequence shown here is derived from an EMBL/GenBank/DDBJ whole genome shotgun (WGS) entry which is preliminary data.</text>
</comment>
<sequence>MLSYYDPSSVRVLVVDDHELTRLSLKLALSSQKNIQLVGLASNGQEAIKMVESHHPDVIILDLHMPVMDGWSASSYIKSIDPQTQIIAYSAMEERQAVALQQKSSFDAFCSKETATKELIQLVKELAQGQKADSTNEDSALKMQING</sequence>
<dbReference type="Gene3D" id="3.40.50.2300">
    <property type="match status" value="1"/>
</dbReference>
<evidence type="ECO:0000313" key="4">
    <source>
        <dbReference type="Proteomes" id="UP001576776"/>
    </source>
</evidence>
<keyword evidence="4" id="KW-1185">Reference proteome</keyword>
<reference evidence="3 4" key="1">
    <citation type="submission" date="2024-09" db="EMBL/GenBank/DDBJ databases">
        <title>Floridaenema gen nov. (Aerosakkonemataceae, Aerosakkonematales ord. nov., Cyanobacteria) from benthic tropical and subtropical fresh waters, with the description of four new species.</title>
        <authorList>
            <person name="Moretto J.A."/>
            <person name="Berthold D.E."/>
            <person name="Lefler F.W."/>
            <person name="Huang I.-S."/>
            <person name="Laughinghouse H. IV."/>
        </authorList>
    </citation>
    <scope>NUCLEOTIDE SEQUENCE [LARGE SCALE GENOMIC DNA]</scope>
    <source>
        <strain evidence="3 4">BLCC-F154</strain>
    </source>
</reference>
<protein>
    <submittedName>
        <fullName evidence="3">Response regulator transcription factor</fullName>
    </submittedName>
</protein>
<accession>A0ABV4YDB6</accession>
<keyword evidence="1" id="KW-0597">Phosphoprotein</keyword>